<keyword evidence="3" id="KW-1185">Reference proteome</keyword>
<dbReference type="RefSeq" id="WP_072715068.1">
    <property type="nucleotide sequence ID" value="NZ_FRAU01000003.1"/>
</dbReference>
<dbReference type="SUPFAM" id="SSF103247">
    <property type="entry name" value="TT1751-like"/>
    <property type="match status" value="1"/>
</dbReference>
<dbReference type="Proteomes" id="UP000185812">
    <property type="component" value="Unassembled WGS sequence"/>
</dbReference>
<organism evidence="2 3">
    <name type="scientific">Rhodothermus profundi</name>
    <dbReference type="NCBI Taxonomy" id="633813"/>
    <lineage>
        <taxon>Bacteria</taxon>
        <taxon>Pseudomonadati</taxon>
        <taxon>Rhodothermota</taxon>
        <taxon>Rhodothermia</taxon>
        <taxon>Rhodothermales</taxon>
        <taxon>Rhodothermaceae</taxon>
        <taxon>Rhodothermus</taxon>
    </lineage>
</organism>
<reference evidence="3" key="1">
    <citation type="submission" date="2016-11" db="EMBL/GenBank/DDBJ databases">
        <authorList>
            <person name="Varghese N."/>
            <person name="Submissions S."/>
        </authorList>
    </citation>
    <scope>NUCLEOTIDE SEQUENCE [LARGE SCALE GENOMIC DNA]</scope>
    <source>
        <strain evidence="3">DSM 22212</strain>
    </source>
</reference>
<sequence>MSEVKTTYYFARTLPIGLEEAEARVRELLQEEGFGVLTEIDVRETLKKKLNIEVRPYRILGACNPHFAHQALQAEPHIGTMLPCNVIVRQTEDGQTEVAAIDPVASMQAVDNPALRPIAEQVRERLKRIIEKL</sequence>
<dbReference type="InterPro" id="IPR016796">
    <property type="entry name" value="UCP021774"/>
</dbReference>
<evidence type="ECO:0000313" key="3">
    <source>
        <dbReference type="Proteomes" id="UP000185812"/>
    </source>
</evidence>
<feature type="domain" description="DUF302" evidence="1">
    <location>
        <begin position="40"/>
        <end position="103"/>
    </location>
</feature>
<protein>
    <submittedName>
        <fullName evidence="2">Uncharacterized conserved protein, DUF302 family</fullName>
    </submittedName>
</protein>
<dbReference type="PANTHER" id="PTHR38342">
    <property type="entry name" value="SLR5037 PROTEIN"/>
    <property type="match status" value="1"/>
</dbReference>
<dbReference type="STRING" id="633813.SAMN04488087_1208"/>
<dbReference type="EMBL" id="FRAU01000003">
    <property type="protein sequence ID" value="SHK47629.1"/>
    <property type="molecule type" value="Genomic_DNA"/>
</dbReference>
<dbReference type="Gene3D" id="3.30.310.70">
    <property type="entry name" value="TT1751-like domain"/>
    <property type="match status" value="1"/>
</dbReference>
<dbReference type="OrthoDB" id="9791067at2"/>
<dbReference type="CDD" id="cd14797">
    <property type="entry name" value="DUF302"/>
    <property type="match status" value="1"/>
</dbReference>
<evidence type="ECO:0000313" key="2">
    <source>
        <dbReference type="EMBL" id="SHK47629.1"/>
    </source>
</evidence>
<dbReference type="PIRSF" id="PIRSF021774">
    <property type="entry name" value="UCP021774"/>
    <property type="match status" value="1"/>
</dbReference>
<accession>A0A1M6SSG8</accession>
<gene>
    <name evidence="2" type="ORF">SAMN04488087_1208</name>
</gene>
<dbReference type="InterPro" id="IPR035923">
    <property type="entry name" value="TT1751-like_sf"/>
</dbReference>
<dbReference type="AlphaFoldDB" id="A0A1M6SSG8"/>
<evidence type="ECO:0000259" key="1">
    <source>
        <dbReference type="Pfam" id="PF03625"/>
    </source>
</evidence>
<dbReference type="InterPro" id="IPR005180">
    <property type="entry name" value="DUF302"/>
</dbReference>
<dbReference type="Pfam" id="PF03625">
    <property type="entry name" value="DUF302"/>
    <property type="match status" value="1"/>
</dbReference>
<dbReference type="PANTHER" id="PTHR38342:SF1">
    <property type="entry name" value="SLR5037 PROTEIN"/>
    <property type="match status" value="1"/>
</dbReference>
<proteinExistence type="predicted"/>
<name>A0A1M6SSG8_9BACT</name>